<feature type="region of interest" description="Disordered" evidence="1">
    <location>
        <begin position="72"/>
        <end position="131"/>
    </location>
</feature>
<evidence type="ECO:0000256" key="2">
    <source>
        <dbReference type="SAM" id="SignalP"/>
    </source>
</evidence>
<evidence type="ECO:0000256" key="1">
    <source>
        <dbReference type="SAM" id="MobiDB-lite"/>
    </source>
</evidence>
<evidence type="ECO:0008006" key="5">
    <source>
        <dbReference type="Google" id="ProtNLM"/>
    </source>
</evidence>
<proteinExistence type="predicted"/>
<accession>A0A9Q0JE00</accession>
<evidence type="ECO:0000313" key="3">
    <source>
        <dbReference type="EMBL" id="KAJ4839236.1"/>
    </source>
</evidence>
<dbReference type="EMBL" id="JAKUCV010003374">
    <property type="protein sequence ID" value="KAJ4839236.1"/>
    <property type="molecule type" value="Genomic_DNA"/>
</dbReference>
<reference evidence="3" key="1">
    <citation type="submission" date="2022-02" db="EMBL/GenBank/DDBJ databases">
        <authorList>
            <person name="Henning P.M."/>
            <person name="McCubbin A.G."/>
            <person name="Shore J.S."/>
        </authorList>
    </citation>
    <scope>NUCLEOTIDE SEQUENCE</scope>
    <source>
        <strain evidence="3">F60SS</strain>
        <tissue evidence="3">Leaves</tissue>
    </source>
</reference>
<dbReference type="Proteomes" id="UP001141552">
    <property type="component" value="Unassembled WGS sequence"/>
</dbReference>
<comment type="caution">
    <text evidence="3">The sequence shown here is derived from an EMBL/GenBank/DDBJ whole genome shotgun (WGS) entry which is preliminary data.</text>
</comment>
<gene>
    <name evidence="3" type="ORF">Tsubulata_007769</name>
</gene>
<feature type="compositionally biased region" description="Polar residues" evidence="1">
    <location>
        <begin position="88"/>
        <end position="99"/>
    </location>
</feature>
<keyword evidence="2" id="KW-0732">Signal</keyword>
<dbReference type="Pfam" id="PF17181">
    <property type="entry name" value="EPF"/>
    <property type="match status" value="1"/>
</dbReference>
<dbReference type="AlphaFoldDB" id="A0A9Q0JE00"/>
<reference evidence="3" key="2">
    <citation type="journal article" date="2023" name="Plants (Basel)">
        <title>Annotation of the Turnera subulata (Passifloraceae) Draft Genome Reveals the S-Locus Evolved after the Divergence of Turneroideae from Passifloroideae in a Stepwise Manner.</title>
        <authorList>
            <person name="Henning P.M."/>
            <person name="Roalson E.H."/>
            <person name="Mir W."/>
            <person name="McCubbin A.G."/>
            <person name="Shore J.S."/>
        </authorList>
    </citation>
    <scope>NUCLEOTIDE SEQUENCE</scope>
    <source>
        <strain evidence="3">F60SS</strain>
    </source>
</reference>
<organism evidence="3 4">
    <name type="scientific">Turnera subulata</name>
    <dbReference type="NCBI Taxonomy" id="218843"/>
    <lineage>
        <taxon>Eukaryota</taxon>
        <taxon>Viridiplantae</taxon>
        <taxon>Streptophyta</taxon>
        <taxon>Embryophyta</taxon>
        <taxon>Tracheophyta</taxon>
        <taxon>Spermatophyta</taxon>
        <taxon>Magnoliopsida</taxon>
        <taxon>eudicotyledons</taxon>
        <taxon>Gunneridae</taxon>
        <taxon>Pentapetalae</taxon>
        <taxon>rosids</taxon>
        <taxon>fabids</taxon>
        <taxon>Malpighiales</taxon>
        <taxon>Passifloraceae</taxon>
        <taxon>Turnera</taxon>
    </lineage>
</organism>
<keyword evidence="4" id="KW-1185">Reference proteome</keyword>
<name>A0A9Q0JE00_9ROSI</name>
<feature type="signal peptide" evidence="2">
    <location>
        <begin position="1"/>
        <end position="26"/>
    </location>
</feature>
<feature type="chain" id="PRO_5040306846" description="Epidermal patterning factor-like protein" evidence="2">
    <location>
        <begin position="27"/>
        <end position="131"/>
    </location>
</feature>
<protein>
    <recommendedName>
        <fullName evidence="5">Epidermal patterning factor-like protein</fullName>
    </recommendedName>
</protein>
<evidence type="ECO:0000313" key="4">
    <source>
        <dbReference type="Proteomes" id="UP001141552"/>
    </source>
</evidence>
<sequence length="131" mass="13999">MASSTRCYLLMLIVLSFAFSPSPSEGSSWLSIGSEGTKHKEMGVGSRPPRCVNKCFVCRPCMPVLVTLPHHGHGFPASSKAEPKDNGPSDSTEPNTSKNFDAPRFGYRPTPPGPATTSCREPDSFGDVGLL</sequence>
<feature type="region of interest" description="Disordered" evidence="1">
    <location>
        <begin position="28"/>
        <end position="47"/>
    </location>
</feature>